<evidence type="ECO:0000313" key="6">
    <source>
        <dbReference type="Proteomes" id="UP000604898"/>
    </source>
</evidence>
<evidence type="ECO:0000259" key="3">
    <source>
        <dbReference type="Pfam" id="PF25954"/>
    </source>
</evidence>
<keyword evidence="6" id="KW-1185">Reference proteome</keyword>
<evidence type="ECO:0000259" key="2">
    <source>
        <dbReference type="Pfam" id="PF25917"/>
    </source>
</evidence>
<comment type="similarity">
    <text evidence="1">Belongs to the membrane fusion protein (MFP) (TC 8.A.1) family.</text>
</comment>
<protein>
    <submittedName>
        <fullName evidence="5">Efflux RND transporter periplasmic adaptor subunit</fullName>
    </submittedName>
</protein>
<comment type="caution">
    <text evidence="5">The sequence shown here is derived from an EMBL/GenBank/DDBJ whole genome shotgun (WGS) entry which is preliminary data.</text>
</comment>
<dbReference type="InterPro" id="IPR058637">
    <property type="entry name" value="YknX-like_C"/>
</dbReference>
<name>A0ABS1T093_9GAMM</name>
<proteinExistence type="inferred from homology"/>
<feature type="domain" description="CusB-like beta-barrel" evidence="3">
    <location>
        <begin position="199"/>
        <end position="271"/>
    </location>
</feature>
<evidence type="ECO:0000313" key="5">
    <source>
        <dbReference type="EMBL" id="MBL4914198.1"/>
    </source>
</evidence>
<dbReference type="Gene3D" id="1.10.287.470">
    <property type="entry name" value="Helix hairpin bin"/>
    <property type="match status" value="1"/>
</dbReference>
<dbReference type="Gene3D" id="2.40.30.170">
    <property type="match status" value="1"/>
</dbReference>
<feature type="domain" description="Multidrug resistance protein MdtA-like barrel-sandwich hybrid" evidence="2">
    <location>
        <begin position="67"/>
        <end position="187"/>
    </location>
</feature>
<dbReference type="PANTHER" id="PTHR30469">
    <property type="entry name" value="MULTIDRUG RESISTANCE PROTEIN MDTA"/>
    <property type="match status" value="1"/>
</dbReference>
<dbReference type="Gene3D" id="2.40.50.100">
    <property type="match status" value="1"/>
</dbReference>
<dbReference type="Pfam" id="PF25954">
    <property type="entry name" value="Beta-barrel_RND_2"/>
    <property type="match status" value="1"/>
</dbReference>
<dbReference type="RefSeq" id="WP_202722452.1">
    <property type="nucleotide sequence ID" value="NZ_BPEX01000021.1"/>
</dbReference>
<dbReference type="InterPro" id="IPR058625">
    <property type="entry name" value="MdtA-like_BSH"/>
</dbReference>
<dbReference type="Gene3D" id="2.40.420.20">
    <property type="match status" value="1"/>
</dbReference>
<evidence type="ECO:0000259" key="4">
    <source>
        <dbReference type="Pfam" id="PF25989"/>
    </source>
</evidence>
<dbReference type="InterPro" id="IPR006143">
    <property type="entry name" value="RND_pump_MFP"/>
</dbReference>
<feature type="domain" description="YknX-like C-terminal permuted SH3-like" evidence="4">
    <location>
        <begin position="279"/>
        <end position="345"/>
    </location>
</feature>
<organism evidence="5 6">
    <name type="scientific">Shewanella schlegeliana</name>
    <dbReference type="NCBI Taxonomy" id="190308"/>
    <lineage>
        <taxon>Bacteria</taxon>
        <taxon>Pseudomonadati</taxon>
        <taxon>Pseudomonadota</taxon>
        <taxon>Gammaproteobacteria</taxon>
        <taxon>Alteromonadales</taxon>
        <taxon>Shewanellaceae</taxon>
        <taxon>Shewanella</taxon>
    </lineage>
</organism>
<dbReference type="Pfam" id="PF25989">
    <property type="entry name" value="YknX_C"/>
    <property type="match status" value="1"/>
</dbReference>
<reference evidence="5 6" key="1">
    <citation type="submission" date="2021-01" db="EMBL/GenBank/DDBJ databases">
        <title>Genome sequence of Shewanella schlegeliana JCM 11561.</title>
        <authorList>
            <person name="Zhang H."/>
            <person name="Li C."/>
        </authorList>
    </citation>
    <scope>NUCLEOTIDE SEQUENCE [LARGE SCALE GENOMIC DNA]</scope>
    <source>
        <strain evidence="5 6">JCM 11561</strain>
    </source>
</reference>
<sequence length="371" mass="40319">MKPSYYLVPILLVVVGAISYSSFSEAKRSDNKERPVRTVPVVTGVVEQHELSQSLSLIGKLDAEQSVFIAPQIAGKIKSIMVNTDQQIDQGQILVQLDDAKAQAALAEAATYLADEKRKLKEFQKLIDQNAITKTEIDAQKASVDMASARLAAAQADLDYHYLSAPFSGTAGLIDFSQGKMVSAGTELLTLDDLSSMRLDLQVPENYLSQLSVGMSVTASSRAWPQKEFIGKITAIDSRVNQDTLNLRVRVQFNNSGHQLKPGMMMSATLMFPSVAEPVIPVQALEYSGTNRFVYVIGKDGIAKRTKVTLGARIDDQVLISGGLTIGDKVVVQGLVNMRDGLRVNDLGEAALAQKEAVNQKYEEQQARGSI</sequence>
<dbReference type="EMBL" id="JAESVD010000007">
    <property type="protein sequence ID" value="MBL4914198.1"/>
    <property type="molecule type" value="Genomic_DNA"/>
</dbReference>
<dbReference type="SUPFAM" id="SSF111369">
    <property type="entry name" value="HlyD-like secretion proteins"/>
    <property type="match status" value="1"/>
</dbReference>
<dbReference type="PANTHER" id="PTHR30469:SF13">
    <property type="entry name" value="HAE1 FAMILY EFFLUX PUMP MFP COMPONENT"/>
    <property type="match status" value="1"/>
</dbReference>
<accession>A0ABS1T093</accession>
<evidence type="ECO:0000256" key="1">
    <source>
        <dbReference type="ARBA" id="ARBA00009477"/>
    </source>
</evidence>
<dbReference type="NCBIfam" id="TIGR01730">
    <property type="entry name" value="RND_mfp"/>
    <property type="match status" value="1"/>
</dbReference>
<gene>
    <name evidence="5" type="ORF">JMA39_13880</name>
</gene>
<dbReference type="Pfam" id="PF25917">
    <property type="entry name" value="BSH_RND"/>
    <property type="match status" value="1"/>
</dbReference>
<dbReference type="Proteomes" id="UP000604898">
    <property type="component" value="Unassembled WGS sequence"/>
</dbReference>
<dbReference type="InterPro" id="IPR058792">
    <property type="entry name" value="Beta-barrel_RND_2"/>
</dbReference>